<sequence>MVSDISLHPHAFFIPCHIRPPALHVCAVTAEEWATDTTMTHDNV</sequence>
<dbReference type="PATRIC" id="fig|1681.53.peg.733"/>
<accession>A0A133KQX0</accession>
<comment type="caution">
    <text evidence="1">The sequence shown here is derived from an EMBL/GenBank/DDBJ whole genome shotgun (WGS) entry which is preliminary data.</text>
</comment>
<evidence type="ECO:0000313" key="1">
    <source>
        <dbReference type="EMBL" id="KWZ81885.1"/>
    </source>
</evidence>
<dbReference type="AlphaFoldDB" id="A0A133KQX0"/>
<dbReference type="EMBL" id="LRPO01000022">
    <property type="protein sequence ID" value="KWZ81885.1"/>
    <property type="molecule type" value="Genomic_DNA"/>
</dbReference>
<reference evidence="1 2" key="1">
    <citation type="submission" date="2016-01" db="EMBL/GenBank/DDBJ databases">
        <authorList>
            <person name="Oliw E.H."/>
        </authorList>
    </citation>
    <scope>NUCLEOTIDE SEQUENCE [LARGE SCALE GENOMIC DNA]</scope>
    <source>
        <strain evidence="1 2">MJR8628B</strain>
    </source>
</reference>
<organism evidence="1 2">
    <name type="scientific">Bifidobacterium bifidum</name>
    <dbReference type="NCBI Taxonomy" id="1681"/>
    <lineage>
        <taxon>Bacteria</taxon>
        <taxon>Bacillati</taxon>
        <taxon>Actinomycetota</taxon>
        <taxon>Actinomycetes</taxon>
        <taxon>Bifidobacteriales</taxon>
        <taxon>Bifidobacteriaceae</taxon>
        <taxon>Bifidobacterium</taxon>
    </lineage>
</organism>
<proteinExistence type="predicted"/>
<name>A0A133KQX0_BIFBI</name>
<evidence type="ECO:0000313" key="2">
    <source>
        <dbReference type="Proteomes" id="UP000070092"/>
    </source>
</evidence>
<dbReference type="Proteomes" id="UP000070092">
    <property type="component" value="Unassembled WGS sequence"/>
</dbReference>
<gene>
    <name evidence="1" type="ORF">HMPREF3196_00742</name>
</gene>
<protein>
    <submittedName>
        <fullName evidence="1">Uncharacterized protein</fullName>
    </submittedName>
</protein>